<keyword evidence="3" id="KW-1185">Reference proteome</keyword>
<feature type="transmembrane region" description="Helical" evidence="1">
    <location>
        <begin position="67"/>
        <end position="89"/>
    </location>
</feature>
<gene>
    <name evidence="2" type="ORF">FRX31_034200</name>
</gene>
<evidence type="ECO:0000256" key="1">
    <source>
        <dbReference type="SAM" id="Phobius"/>
    </source>
</evidence>
<sequence length="132" mass="15095">MIPFDGQFYNHIANNLVRGNKAFVRVGEDQHHKISVLQHHPDERNSTLLTLSSGGDHNNVLYKPLPCFGFGIGWFCFILGFLLPLLWYYATFFYFRNHYLKDPRERPGLAASAIAALIFSVTLFITLLAVFC</sequence>
<dbReference type="PANTHER" id="PTHR46666:SF2">
    <property type="entry name" value="60S RIBOSOMAL L18A-LIKE PROTEIN"/>
    <property type="match status" value="1"/>
</dbReference>
<accession>A0A7J6UUD5</accession>
<proteinExistence type="predicted"/>
<protein>
    <submittedName>
        <fullName evidence="2">60S ribosomal L18a-like protein</fullName>
    </submittedName>
</protein>
<keyword evidence="1" id="KW-1133">Transmembrane helix</keyword>
<organism evidence="2 3">
    <name type="scientific">Thalictrum thalictroides</name>
    <name type="common">Rue-anemone</name>
    <name type="synonym">Anemone thalictroides</name>
    <dbReference type="NCBI Taxonomy" id="46969"/>
    <lineage>
        <taxon>Eukaryota</taxon>
        <taxon>Viridiplantae</taxon>
        <taxon>Streptophyta</taxon>
        <taxon>Embryophyta</taxon>
        <taxon>Tracheophyta</taxon>
        <taxon>Spermatophyta</taxon>
        <taxon>Magnoliopsida</taxon>
        <taxon>Ranunculales</taxon>
        <taxon>Ranunculaceae</taxon>
        <taxon>Thalictroideae</taxon>
        <taxon>Thalictrum</taxon>
    </lineage>
</organism>
<dbReference type="PANTHER" id="PTHR46666">
    <property type="entry name" value="60S RIBOSOMAL L18A-LIKE PROTEIN"/>
    <property type="match status" value="1"/>
</dbReference>
<feature type="transmembrane region" description="Helical" evidence="1">
    <location>
        <begin position="109"/>
        <end position="131"/>
    </location>
</feature>
<dbReference type="Proteomes" id="UP000554482">
    <property type="component" value="Unassembled WGS sequence"/>
</dbReference>
<keyword evidence="1" id="KW-0472">Membrane</keyword>
<dbReference type="AlphaFoldDB" id="A0A7J6UUD5"/>
<name>A0A7J6UUD5_THATH</name>
<dbReference type="EMBL" id="JABWDY010043059">
    <property type="protein sequence ID" value="KAF5176213.1"/>
    <property type="molecule type" value="Genomic_DNA"/>
</dbReference>
<keyword evidence="1" id="KW-0812">Transmembrane</keyword>
<reference evidence="2 3" key="1">
    <citation type="submission" date="2020-06" db="EMBL/GenBank/DDBJ databases">
        <title>Transcriptomic and genomic resources for Thalictrum thalictroides and T. hernandezii: Facilitating candidate gene discovery in an emerging model plant lineage.</title>
        <authorList>
            <person name="Arias T."/>
            <person name="Riano-Pachon D.M."/>
            <person name="Di Stilio V.S."/>
        </authorList>
    </citation>
    <scope>NUCLEOTIDE SEQUENCE [LARGE SCALE GENOMIC DNA]</scope>
    <source>
        <strain evidence="3">cv. WT478/WT964</strain>
        <tissue evidence="2">Leaves</tissue>
    </source>
</reference>
<evidence type="ECO:0000313" key="2">
    <source>
        <dbReference type="EMBL" id="KAF5176213.1"/>
    </source>
</evidence>
<evidence type="ECO:0000313" key="3">
    <source>
        <dbReference type="Proteomes" id="UP000554482"/>
    </source>
</evidence>
<comment type="caution">
    <text evidence="2">The sequence shown here is derived from an EMBL/GenBank/DDBJ whole genome shotgun (WGS) entry which is preliminary data.</text>
</comment>